<evidence type="ECO:0000259" key="1">
    <source>
        <dbReference type="Pfam" id="PF14323"/>
    </source>
</evidence>
<feature type="domain" description="GxGYxYP putative glycoside hydrolase first N-terminal" evidence="2">
    <location>
        <begin position="238"/>
        <end position="308"/>
    </location>
</feature>
<dbReference type="RefSeq" id="WP_259096884.1">
    <property type="nucleotide sequence ID" value="NZ_CP130454.1"/>
</dbReference>
<dbReference type="Pfam" id="PF20957">
    <property type="entry name" value="GxGYxYP_N_2nd"/>
    <property type="match status" value="1"/>
</dbReference>
<feature type="domain" description="GxGYxYP putative glycoside hydrolase second N-terminal" evidence="3">
    <location>
        <begin position="310"/>
        <end position="376"/>
    </location>
</feature>
<dbReference type="PANTHER" id="PTHR37321:SF1">
    <property type="entry name" value="EXPORTED PROTEIN"/>
    <property type="match status" value="1"/>
</dbReference>
<reference evidence="5 6" key="1">
    <citation type="submission" date="2022-08" db="EMBL/GenBank/DDBJ databases">
        <title>Bacterial and archaeal communities from various locations to study Microbial Dark Matter (Phase II).</title>
        <authorList>
            <person name="Stepanauskas R."/>
        </authorList>
    </citation>
    <scope>NUCLEOTIDE SEQUENCE [LARGE SCALE GENOMIC DNA]</scope>
    <source>
        <strain evidence="5 6">PD1</strain>
    </source>
</reference>
<evidence type="ECO:0000259" key="4">
    <source>
        <dbReference type="Pfam" id="PF20958"/>
    </source>
</evidence>
<dbReference type="EMBL" id="JANUCP010000004">
    <property type="protein sequence ID" value="MCS3919925.1"/>
    <property type="molecule type" value="Genomic_DNA"/>
</dbReference>
<dbReference type="InterPro" id="IPR025832">
    <property type="entry name" value="GxGYxYP_C"/>
</dbReference>
<evidence type="ECO:0000313" key="6">
    <source>
        <dbReference type="Proteomes" id="UP001204798"/>
    </source>
</evidence>
<dbReference type="InterPro" id="IPR038410">
    <property type="entry name" value="GxGYxYP_C_sf"/>
</dbReference>
<evidence type="ECO:0000313" key="5">
    <source>
        <dbReference type="EMBL" id="MCS3919925.1"/>
    </source>
</evidence>
<dbReference type="InterPro" id="IPR048309">
    <property type="entry name" value="GxGYxYP_N_3rd"/>
</dbReference>
<comment type="caution">
    <text evidence="5">The sequence shown here is derived from an EMBL/GenBank/DDBJ whole genome shotgun (WGS) entry which is preliminary data.</text>
</comment>
<evidence type="ECO:0000259" key="2">
    <source>
        <dbReference type="Pfam" id="PF16216"/>
    </source>
</evidence>
<organism evidence="5 6">
    <name type="scientific">Candidatus Fervidibacter sacchari</name>
    <dbReference type="NCBI Taxonomy" id="1448929"/>
    <lineage>
        <taxon>Bacteria</taxon>
        <taxon>Candidatus Fervidibacterota</taxon>
        <taxon>Candidatus Fervidibacter</taxon>
    </lineage>
</organism>
<dbReference type="InterPro" id="IPR032626">
    <property type="entry name" value="GxGYxYP_N_1st"/>
</dbReference>
<evidence type="ECO:0008006" key="7">
    <source>
        <dbReference type="Google" id="ProtNLM"/>
    </source>
</evidence>
<feature type="domain" description="GxGYxYP putative glycoside hydrolase third N-terminal" evidence="4">
    <location>
        <begin position="379"/>
        <end position="481"/>
    </location>
</feature>
<sequence>MGKWATAFAGLLSTSIFAICVACWALVWAQQQGLPESVMNEVVNPSSLPVGHYQFVAEWEAEKDFAHKIGRKVEDQDASNGAAWDVRVGEDAPNNHALFGPYANIPPGDYIAFFRIKLLDEPVRDFAFDLDACVDYGRRVLNSVEVADLDLVRGKFVQIPLAFRLTGSPLECRVFWQGNVSVRIDKVTLFRVEGARIEQLIQRAPQPKPAGEPKNLPYYSEPRPFPELFPRSKPPAQKLLVADLRPLPTDWQFLLLTLQGLVNRQKPQIYFLFNPTDELWLDWLQKRGWIKATEKVPDARDLLTRFRSFVKGMVIYDPLLPATKNVATMVCGVEDAVAASPRLAKDLNLPVIADLRDRWRTNAEAYEWAFKNLWAKLNHHVIACAYPDHIGMRDYFVQHRIFIFWISGPVDGAKRGGDPNAEVRLMEKLFAQMPINIPVMSYPWAGQDVGIGEGPGVTLFSEFGKFLVGSINCTNLSVHSGIAIPRLRQKPAPPPPKLQPDKVYYAFIISDGDNLPVLTIFNFPQLWQSPVRGKLPFGWTISPSATVLIPAIVDYYYATATPNDYFLGAVSGIGYCYPDHYGKRFREPDRKRVFDEFLELTADYMQRMDLRELWIMGITHPELIRRYAEKISTHRTLHSALGTNLRALFVDYGRRLTDPNSVTYPTAHNVAVFHAITGWREEDSREERITRMVNEIREMTPTTRPAFLHVFVWNWGFDLEMLNEVAKRLGSEYVPVRPDHLALLYREWLTQQKLLVRTPTQIVAVEGTPIAFTINAFNALGKIAEVALSVVSGLEKAKVSPARLQIEASGEGNFTVVGISVSERVRIRLSSRSIEKQVEIPLEQLPQGELVAPLPKGLVLGLAAKFEAENLAHLSGELRRDEQASNKAVWVAERKRAKIGHIVYGPYAPLEVGRYIALFRLKRLSEGEGIVAVVDSCVGGGSPITAEKQVSANQLPVGQFRLIPLEFVHPGGSVETRVFWTGQADLAVDFVALFKVEAGSQ</sequence>
<dbReference type="Proteomes" id="UP001204798">
    <property type="component" value="Unassembled WGS sequence"/>
</dbReference>
<feature type="domain" description="GxGYxYP putative glycoside hydrolase C-terminal" evidence="1">
    <location>
        <begin position="501"/>
        <end position="746"/>
    </location>
</feature>
<dbReference type="Pfam" id="PF16216">
    <property type="entry name" value="GxGYxYP_N"/>
    <property type="match status" value="1"/>
</dbReference>
<dbReference type="Pfam" id="PF14323">
    <property type="entry name" value="GxGYxYP_C"/>
    <property type="match status" value="1"/>
</dbReference>
<dbReference type="PANTHER" id="PTHR37321">
    <property type="entry name" value="EXPORTED PROTEIN-RELATED"/>
    <property type="match status" value="1"/>
</dbReference>
<dbReference type="InterPro" id="IPR048310">
    <property type="entry name" value="GxGYxYP_N_2nd"/>
</dbReference>
<protein>
    <recommendedName>
        <fullName evidence="7">Malectin domain-containing protein</fullName>
    </recommendedName>
</protein>
<dbReference type="Pfam" id="PF20958">
    <property type="entry name" value="GxGYxYP_N_3rd"/>
    <property type="match status" value="1"/>
</dbReference>
<dbReference type="Gene3D" id="3.20.20.490">
    <property type="entry name" value="GxGYxYP glycoside hydrolase, C-terminal domain"/>
    <property type="match status" value="1"/>
</dbReference>
<name>A0ABT2EPP4_9BACT</name>
<gene>
    <name evidence="5" type="ORF">M2350_002342</name>
</gene>
<evidence type="ECO:0000259" key="3">
    <source>
        <dbReference type="Pfam" id="PF20957"/>
    </source>
</evidence>
<accession>A0ABT2EPP4</accession>
<proteinExistence type="predicted"/>
<keyword evidence="6" id="KW-1185">Reference proteome</keyword>